<dbReference type="RefSeq" id="WP_110521300.1">
    <property type="nucleotide sequence ID" value="NZ_PDOF01000003.1"/>
</dbReference>
<reference evidence="2 3" key="1">
    <citation type="submission" date="2017-10" db="EMBL/GenBank/DDBJ databases">
        <title>Bacillus sp. nov., a halophilic bacterium isolated from a Yangshapao Lake.</title>
        <authorList>
            <person name="Wang H."/>
        </authorList>
    </citation>
    <scope>NUCLEOTIDE SEQUENCE [LARGE SCALE GENOMIC DNA]</scope>
    <source>
        <strain evidence="2 3">YSP-3</strain>
    </source>
</reference>
<protein>
    <submittedName>
        <fullName evidence="2">Uncharacterized protein</fullName>
    </submittedName>
</protein>
<dbReference type="EMBL" id="PDOF01000003">
    <property type="protein sequence ID" value="PYZ96023.1"/>
    <property type="molecule type" value="Genomic_DNA"/>
</dbReference>
<keyword evidence="1" id="KW-0472">Membrane</keyword>
<comment type="caution">
    <text evidence="2">The sequence shown here is derived from an EMBL/GenBank/DDBJ whole genome shotgun (WGS) entry which is preliminary data.</text>
</comment>
<feature type="transmembrane region" description="Helical" evidence="1">
    <location>
        <begin position="35"/>
        <end position="57"/>
    </location>
</feature>
<dbReference type="AlphaFoldDB" id="A0A2W0H2K6"/>
<dbReference type="Proteomes" id="UP000248066">
    <property type="component" value="Unassembled WGS sequence"/>
</dbReference>
<name>A0A2W0H2K6_9BACI</name>
<feature type="transmembrane region" description="Helical" evidence="1">
    <location>
        <begin position="77"/>
        <end position="97"/>
    </location>
</feature>
<keyword evidence="3" id="KW-1185">Reference proteome</keyword>
<feature type="transmembrane region" description="Helical" evidence="1">
    <location>
        <begin position="6"/>
        <end position="23"/>
    </location>
</feature>
<evidence type="ECO:0000313" key="2">
    <source>
        <dbReference type="EMBL" id="PYZ96023.1"/>
    </source>
</evidence>
<organism evidence="2 3">
    <name type="scientific">Alteribacter lacisalsi</name>
    <dbReference type="NCBI Taxonomy" id="2045244"/>
    <lineage>
        <taxon>Bacteria</taxon>
        <taxon>Bacillati</taxon>
        <taxon>Bacillota</taxon>
        <taxon>Bacilli</taxon>
        <taxon>Bacillales</taxon>
        <taxon>Bacillaceae</taxon>
        <taxon>Alteribacter</taxon>
    </lineage>
</organism>
<gene>
    <name evidence="2" type="ORF">CR205_16765</name>
</gene>
<sequence length="309" mass="35731">MPSDLAWILIIIILCLIVVPFIWRTKYLNESTVQFIIPGLMVFTVIITLLINIPELLRPGKIADQAILDFILQNQAIAHTLLIVSIFLILILVWMIARLPFSDKDLRKFSLFGASAEFAAQVEQKYTKVSEVYSLQEAVRTILLDQVSINKNIPNFIIENRVEDQDGNESIEYVIDVIQLLTYVLRTIQKGYSYGQSNYELRYFVSATNEYSEEELKEQVDRQPVSIKEACHNVLLTGTDSVYKGTIAFKTNMFSTTDEFALVSIHTEDFNFQEQDLDFFKNIFSIVQVLTEYNIIRMWTKRNGLELER</sequence>
<keyword evidence="1" id="KW-0812">Transmembrane</keyword>
<keyword evidence="1" id="KW-1133">Transmembrane helix</keyword>
<proteinExistence type="predicted"/>
<evidence type="ECO:0000256" key="1">
    <source>
        <dbReference type="SAM" id="Phobius"/>
    </source>
</evidence>
<accession>A0A2W0H2K6</accession>
<evidence type="ECO:0000313" key="3">
    <source>
        <dbReference type="Proteomes" id="UP000248066"/>
    </source>
</evidence>